<keyword evidence="2" id="KW-1185">Reference proteome</keyword>
<name>A0ACC2T9R1_9FUNG</name>
<dbReference type="Proteomes" id="UP001165960">
    <property type="component" value="Unassembled WGS sequence"/>
</dbReference>
<reference evidence="1" key="1">
    <citation type="submission" date="2022-04" db="EMBL/GenBank/DDBJ databases">
        <title>Genome of the entomopathogenic fungus Entomophthora muscae.</title>
        <authorList>
            <person name="Elya C."/>
            <person name="Lovett B.R."/>
            <person name="Lee E."/>
            <person name="Macias A.M."/>
            <person name="Hajek A.E."/>
            <person name="De Bivort B.L."/>
            <person name="Kasson M.T."/>
            <person name="De Fine Licht H.H."/>
            <person name="Stajich J.E."/>
        </authorList>
    </citation>
    <scope>NUCLEOTIDE SEQUENCE</scope>
    <source>
        <strain evidence="1">Berkeley</strain>
    </source>
</reference>
<evidence type="ECO:0000313" key="1">
    <source>
        <dbReference type="EMBL" id="KAJ9071389.1"/>
    </source>
</evidence>
<proteinExistence type="predicted"/>
<accession>A0ACC2T9R1</accession>
<sequence>MLLEGGYLMGWGGHVKVMHTPSAKSESYPYAGVPSPQQPTAPFHNEDYLTNSSYPVAYPAAQYPYHANQSPYNSQQSYVPNYQSAYQPSYQGYQSTYQGKLPALAQINPYAQRNPFMPHFDMHYNEDIQRSYLAAWNPSRAQERLPPPLRPRPPGSNSPAHPPLEANPDKPHPCGQPGCNLRFRRIEHARRHRDGVHFKLKPYACPYPSCGKKFARSDNLRQHIKSIHRKMSAASI</sequence>
<organism evidence="1 2">
    <name type="scientific">Entomophthora muscae</name>
    <dbReference type="NCBI Taxonomy" id="34485"/>
    <lineage>
        <taxon>Eukaryota</taxon>
        <taxon>Fungi</taxon>
        <taxon>Fungi incertae sedis</taxon>
        <taxon>Zoopagomycota</taxon>
        <taxon>Entomophthoromycotina</taxon>
        <taxon>Entomophthoromycetes</taxon>
        <taxon>Entomophthorales</taxon>
        <taxon>Entomophthoraceae</taxon>
        <taxon>Entomophthora</taxon>
    </lineage>
</organism>
<comment type="caution">
    <text evidence="1">The sequence shown here is derived from an EMBL/GenBank/DDBJ whole genome shotgun (WGS) entry which is preliminary data.</text>
</comment>
<protein>
    <submittedName>
        <fullName evidence="1">Uncharacterized protein</fullName>
    </submittedName>
</protein>
<gene>
    <name evidence="1" type="ORF">DSO57_1037492</name>
</gene>
<dbReference type="EMBL" id="QTSX02003245">
    <property type="protein sequence ID" value="KAJ9071389.1"/>
    <property type="molecule type" value="Genomic_DNA"/>
</dbReference>
<evidence type="ECO:0000313" key="2">
    <source>
        <dbReference type="Proteomes" id="UP001165960"/>
    </source>
</evidence>